<evidence type="ECO:0000256" key="6">
    <source>
        <dbReference type="SAM" id="MobiDB-lite"/>
    </source>
</evidence>
<evidence type="ECO:0000256" key="3">
    <source>
        <dbReference type="ARBA" id="ARBA00022692"/>
    </source>
</evidence>
<dbReference type="InterPro" id="IPR052027">
    <property type="entry name" value="PspC"/>
</dbReference>
<feature type="region of interest" description="Disordered" evidence="6">
    <location>
        <begin position="174"/>
        <end position="202"/>
    </location>
</feature>
<name>A0A5C4VYD9_9ACTN</name>
<dbReference type="AlphaFoldDB" id="A0A5C4VYD9"/>
<feature type="transmembrane region" description="Helical" evidence="7">
    <location>
        <begin position="280"/>
        <end position="298"/>
    </location>
</feature>
<feature type="domain" description="Phage shock protein PspC N-terminal" evidence="8">
    <location>
        <begin position="53"/>
        <end position="109"/>
    </location>
</feature>
<keyword evidence="5 7" id="KW-0472">Membrane</keyword>
<dbReference type="PANTHER" id="PTHR33885">
    <property type="entry name" value="PHAGE SHOCK PROTEIN C"/>
    <property type="match status" value="1"/>
</dbReference>
<comment type="caution">
    <text evidence="9">The sequence shown here is derived from an EMBL/GenBank/DDBJ whole genome shotgun (WGS) entry which is preliminary data.</text>
</comment>
<reference evidence="9 10" key="1">
    <citation type="journal article" date="2016" name="Int. J. Syst. Evol. Microbiol.">
        <title>Nocardioides albidus sp. nov., an actinobacterium isolated from garden soil.</title>
        <authorList>
            <person name="Singh H."/>
            <person name="Du J."/>
            <person name="Trinh H."/>
            <person name="Won K."/>
            <person name="Yang J.E."/>
            <person name="Yin C."/>
            <person name="Kook M."/>
            <person name="Yi T.H."/>
        </authorList>
    </citation>
    <scope>NUCLEOTIDE SEQUENCE [LARGE SCALE GENOMIC DNA]</scope>
    <source>
        <strain evidence="9 10">CCTCC AB 2015297</strain>
    </source>
</reference>
<feature type="transmembrane region" description="Helical" evidence="7">
    <location>
        <begin position="257"/>
        <end position="275"/>
    </location>
</feature>
<keyword evidence="10" id="KW-1185">Reference proteome</keyword>
<gene>
    <name evidence="9" type="ORF">FHP29_09905</name>
</gene>
<keyword evidence="2" id="KW-1003">Cell membrane</keyword>
<dbReference type="PANTHER" id="PTHR33885:SF3">
    <property type="entry name" value="PHAGE SHOCK PROTEIN C"/>
    <property type="match status" value="1"/>
</dbReference>
<evidence type="ECO:0000256" key="5">
    <source>
        <dbReference type="ARBA" id="ARBA00023136"/>
    </source>
</evidence>
<evidence type="ECO:0000259" key="8">
    <source>
        <dbReference type="Pfam" id="PF04024"/>
    </source>
</evidence>
<dbReference type="Proteomes" id="UP000313231">
    <property type="component" value="Unassembled WGS sequence"/>
</dbReference>
<feature type="compositionally biased region" description="Pro residues" evidence="6">
    <location>
        <begin position="174"/>
        <end position="197"/>
    </location>
</feature>
<feature type="transmembrane region" description="Helical" evidence="7">
    <location>
        <begin position="150"/>
        <end position="169"/>
    </location>
</feature>
<evidence type="ECO:0000256" key="2">
    <source>
        <dbReference type="ARBA" id="ARBA00022475"/>
    </source>
</evidence>
<dbReference type="InterPro" id="IPR007168">
    <property type="entry name" value="Phageshock_PspC_N"/>
</dbReference>
<keyword evidence="3 7" id="KW-0812">Transmembrane</keyword>
<organism evidence="9 10">
    <name type="scientific">Nocardioides albidus</name>
    <dbReference type="NCBI Taxonomy" id="1517589"/>
    <lineage>
        <taxon>Bacteria</taxon>
        <taxon>Bacillati</taxon>
        <taxon>Actinomycetota</taxon>
        <taxon>Actinomycetes</taxon>
        <taxon>Propionibacteriales</taxon>
        <taxon>Nocardioidaceae</taxon>
        <taxon>Nocardioides</taxon>
    </lineage>
</organism>
<dbReference type="GO" id="GO:0005886">
    <property type="term" value="C:plasma membrane"/>
    <property type="evidence" value="ECO:0007669"/>
    <property type="project" value="UniProtKB-SubCell"/>
</dbReference>
<accession>A0A5C4VYD9</accession>
<proteinExistence type="predicted"/>
<evidence type="ECO:0000313" key="10">
    <source>
        <dbReference type="Proteomes" id="UP000313231"/>
    </source>
</evidence>
<evidence type="ECO:0000256" key="4">
    <source>
        <dbReference type="ARBA" id="ARBA00022989"/>
    </source>
</evidence>
<feature type="transmembrane region" description="Helical" evidence="7">
    <location>
        <begin position="83"/>
        <end position="106"/>
    </location>
</feature>
<feature type="transmembrane region" description="Helical" evidence="7">
    <location>
        <begin position="226"/>
        <end position="245"/>
    </location>
</feature>
<evidence type="ECO:0000313" key="9">
    <source>
        <dbReference type="EMBL" id="TNM40366.1"/>
    </source>
</evidence>
<protein>
    <submittedName>
        <fullName evidence="9">PspC domain-containing protein</fullName>
    </submittedName>
</protein>
<evidence type="ECO:0000256" key="7">
    <source>
        <dbReference type="SAM" id="Phobius"/>
    </source>
</evidence>
<feature type="transmembrane region" description="Helical" evidence="7">
    <location>
        <begin position="126"/>
        <end position="144"/>
    </location>
</feature>
<keyword evidence="4 7" id="KW-1133">Transmembrane helix</keyword>
<sequence length="417" mass="43308">MPGAMRQDQGCPRWSAGRGDSRLEDMNAPTDTENEPRREGPRVTRDEVRDLARLRRSRDDRKVAGVAAGVARHLDIDPLLVRIAFVVLTFFGGGGLILYAVCWLFVPEEGTEDTVIRVDEGIRTAVLIVGGVVAIASVIGDTVGGPGFPWPALALGLILIVVLAGKNAVKPGGPPHPWMGGTPVPPPPPPAPEPGAPGAPGATYSAYRAPAPAYRRPVDPRKRGPLLFPFTLGLAALGLGALATLDLAGVDVVPSAYPATVLGVIGLMLLVGAFYGRAGGLILVGLLAAGVTAVTSVADSLEVGEQRPVLQQASDLKSSYDLGVGEIRIDLTDVRDLDALDGRTLDLELGVGRILVIVPKEGLNVEARGTLDAGEVAMFGKTTSDDASGDNGTVAEAPTLTIDADLDLGQIEFRSAA</sequence>
<feature type="compositionally biased region" description="Basic and acidic residues" evidence="6">
    <location>
        <begin position="34"/>
        <end position="46"/>
    </location>
</feature>
<dbReference type="EMBL" id="VDMP01000023">
    <property type="protein sequence ID" value="TNM40366.1"/>
    <property type="molecule type" value="Genomic_DNA"/>
</dbReference>
<dbReference type="Pfam" id="PF04024">
    <property type="entry name" value="PspC"/>
    <property type="match status" value="1"/>
</dbReference>
<feature type="region of interest" description="Disordered" evidence="6">
    <location>
        <begin position="1"/>
        <end position="46"/>
    </location>
</feature>
<evidence type="ECO:0000256" key="1">
    <source>
        <dbReference type="ARBA" id="ARBA00004162"/>
    </source>
</evidence>
<comment type="subcellular location">
    <subcellularLocation>
        <location evidence="1">Cell membrane</location>
        <topology evidence="1">Single-pass membrane protein</topology>
    </subcellularLocation>
</comment>